<dbReference type="AlphaFoldDB" id="W3WMB9"/>
<reference evidence="7" key="1">
    <citation type="journal article" date="2015" name="BMC Genomics">
        <title>Genomic and transcriptomic analysis of the endophytic fungus Pestalotiopsis fici reveals its lifestyle and high potential for synthesis of natural products.</title>
        <authorList>
            <person name="Wang X."/>
            <person name="Zhang X."/>
            <person name="Liu L."/>
            <person name="Xiang M."/>
            <person name="Wang W."/>
            <person name="Sun X."/>
            <person name="Che Y."/>
            <person name="Guo L."/>
            <person name="Liu G."/>
            <person name="Guo L."/>
            <person name="Wang C."/>
            <person name="Yin W.B."/>
            <person name="Stadler M."/>
            <person name="Zhang X."/>
            <person name="Liu X."/>
        </authorList>
    </citation>
    <scope>NUCLEOTIDE SEQUENCE [LARGE SCALE GENOMIC DNA]</scope>
    <source>
        <strain evidence="7">W106-1 / CGMCC3.15140</strain>
    </source>
</reference>
<feature type="repeat" description="ANK" evidence="3">
    <location>
        <begin position="805"/>
        <end position="837"/>
    </location>
</feature>
<dbReference type="PRINTS" id="PR01415">
    <property type="entry name" value="ANKYRIN"/>
</dbReference>
<evidence type="ECO:0000256" key="1">
    <source>
        <dbReference type="ARBA" id="ARBA00022737"/>
    </source>
</evidence>
<feature type="compositionally biased region" description="Basic and acidic residues" evidence="4">
    <location>
        <begin position="1"/>
        <end position="12"/>
    </location>
</feature>
<feature type="repeat" description="ANK" evidence="3">
    <location>
        <begin position="871"/>
        <end position="903"/>
    </location>
</feature>
<feature type="repeat" description="ANK" evidence="3">
    <location>
        <begin position="772"/>
        <end position="804"/>
    </location>
</feature>
<organism evidence="6 7">
    <name type="scientific">Pestalotiopsis fici (strain W106-1 / CGMCC3.15140)</name>
    <dbReference type="NCBI Taxonomy" id="1229662"/>
    <lineage>
        <taxon>Eukaryota</taxon>
        <taxon>Fungi</taxon>
        <taxon>Dikarya</taxon>
        <taxon>Ascomycota</taxon>
        <taxon>Pezizomycotina</taxon>
        <taxon>Sordariomycetes</taxon>
        <taxon>Xylariomycetidae</taxon>
        <taxon>Amphisphaeriales</taxon>
        <taxon>Sporocadaceae</taxon>
        <taxon>Pestalotiopsis</taxon>
    </lineage>
</organism>
<gene>
    <name evidence="6" type="ORF">PFICI_13502</name>
</gene>
<feature type="region of interest" description="Disordered" evidence="4">
    <location>
        <begin position="1"/>
        <end position="32"/>
    </location>
</feature>
<feature type="domain" description="NACHT" evidence="5">
    <location>
        <begin position="116"/>
        <end position="247"/>
    </location>
</feature>
<keyword evidence="2 3" id="KW-0040">ANK repeat</keyword>
<dbReference type="GO" id="GO:0045944">
    <property type="term" value="P:positive regulation of transcription by RNA polymerase II"/>
    <property type="evidence" value="ECO:0007669"/>
    <property type="project" value="TreeGrafter"/>
</dbReference>
<dbReference type="PANTHER" id="PTHR24193">
    <property type="entry name" value="ANKYRIN REPEAT PROTEIN"/>
    <property type="match status" value="1"/>
</dbReference>
<feature type="repeat" description="ANK" evidence="3">
    <location>
        <begin position="673"/>
        <end position="705"/>
    </location>
</feature>
<dbReference type="HOGENOM" id="CLU_000288_34_14_1"/>
<dbReference type="InParanoid" id="W3WMB9"/>
<evidence type="ECO:0000256" key="3">
    <source>
        <dbReference type="PROSITE-ProRule" id="PRU00023"/>
    </source>
</evidence>
<name>W3WMB9_PESFW</name>
<dbReference type="Proteomes" id="UP000030651">
    <property type="component" value="Unassembled WGS sequence"/>
</dbReference>
<dbReference type="PROSITE" id="PS50297">
    <property type="entry name" value="ANK_REP_REGION"/>
    <property type="match status" value="7"/>
</dbReference>
<dbReference type="KEGG" id="pfy:PFICI_13502"/>
<sequence>MERATKRPRLVDSSEPPQNAHHNHQESSRFDGTGIAIRDGTVQVQGDLYVNSSHATEETKNINPARERILESLRFEQIDARQLSIKKAHSKTCQWFLKTALYRKWESRDLGSHDSRFLWIKGKPGAGKSTLMRFLLEHNRSLARRSSRTEVLISFFFNARGESLEKSTLGLYRSLLLQLLEARPESHRILDAVRPGRPWTVDLLKDLFEKALQELEETSIVCFVDALDECEETEIRDMVRFLSDLVETGGRLHICFASRHYPHITIQTVLSIVLEDQNEHGNDIARYIDARLHLKEGKRAEEIRLELREKASGVFIWVALVVEILNKEYEAGRSYALRERLRQLPSDLHNLFRDILSRDNKDRASLLLCIQWVLFAKTPLTPVQLYFALISGVEPACLDQIDLEDHSDDNIRRFVLNNSEGLAEPTKSATPTIQFIHESVRDFLLKEQDLYGIFPELQGNIVGRSHEALKQCCMSYMSSPNVVKLKPFLPDTAFFAPFLAYANQGVLHHADQAERNGISQQDFLTAFPLSQWVEHYNCLQNDHVRHYSSKASLRYIMAEAGMPALIGVLPAGQSCFDVEDERYGLPILAAAAAKNHDTVLAMLNIEARCLPNFSFEDFRSQYPPLPDKLNASSRDFTFDKSKASLPQLIQYGSEMLCLFYLLTKDEIDLRGSENRALIPQALENGFIVVAKLLIDQGADIHTADKNGETPLSRASRYGYREVVKWLLDRGADISSAADNGETPLHWASWNRHIEVAELLLDRGADVSATMNDGATPLHWASWNRHIEVTKLLLDRGANIFATANNGATPLHWTSLKGHVEVAKLLIDRGADISAAADNGTIPLHWASWNGHIELAKLLLDHGANISATGHDGATPLHWASGNGCVDLAELLLDRGADISAAAQHGATPLHWAYRNGHFGVVNLLRAHGAGYYRTRNSG</sequence>
<dbReference type="Gene3D" id="1.25.40.20">
    <property type="entry name" value="Ankyrin repeat-containing domain"/>
    <property type="match status" value="4"/>
</dbReference>
<proteinExistence type="predicted"/>
<evidence type="ECO:0000259" key="5">
    <source>
        <dbReference type="PROSITE" id="PS50837"/>
    </source>
</evidence>
<feature type="repeat" description="ANK" evidence="3">
    <location>
        <begin position="706"/>
        <end position="738"/>
    </location>
</feature>
<feature type="repeat" description="ANK" evidence="3">
    <location>
        <begin position="739"/>
        <end position="771"/>
    </location>
</feature>
<dbReference type="Pfam" id="PF24883">
    <property type="entry name" value="NPHP3_N"/>
    <property type="match status" value="1"/>
</dbReference>
<dbReference type="GO" id="GO:0000976">
    <property type="term" value="F:transcription cis-regulatory region binding"/>
    <property type="evidence" value="ECO:0007669"/>
    <property type="project" value="TreeGrafter"/>
</dbReference>
<dbReference type="PANTHER" id="PTHR24193:SF121">
    <property type="entry name" value="ADA2A-CONTAINING COMPLEX COMPONENT 3, ISOFORM D"/>
    <property type="match status" value="1"/>
</dbReference>
<dbReference type="GeneID" id="19278515"/>
<evidence type="ECO:0000313" key="7">
    <source>
        <dbReference type="Proteomes" id="UP000030651"/>
    </source>
</evidence>
<evidence type="ECO:0000256" key="2">
    <source>
        <dbReference type="ARBA" id="ARBA00023043"/>
    </source>
</evidence>
<dbReference type="SMART" id="SM00248">
    <property type="entry name" value="ANK"/>
    <property type="match status" value="8"/>
</dbReference>
<dbReference type="Pfam" id="PF12796">
    <property type="entry name" value="Ank_2"/>
    <property type="match status" value="4"/>
</dbReference>
<dbReference type="PROSITE" id="PS50837">
    <property type="entry name" value="NACHT"/>
    <property type="match status" value="1"/>
</dbReference>
<dbReference type="eggNOG" id="KOG4177">
    <property type="taxonomic scope" value="Eukaryota"/>
</dbReference>
<dbReference type="PROSITE" id="PS50088">
    <property type="entry name" value="ANK_REPEAT"/>
    <property type="match status" value="8"/>
</dbReference>
<dbReference type="SUPFAM" id="SSF52540">
    <property type="entry name" value="P-loop containing nucleoside triphosphate hydrolases"/>
    <property type="match status" value="1"/>
</dbReference>
<dbReference type="InterPro" id="IPR050663">
    <property type="entry name" value="Ankyrin-SOCS_Box"/>
</dbReference>
<dbReference type="OMA" id="DQEGHAD"/>
<evidence type="ECO:0000313" key="6">
    <source>
        <dbReference type="EMBL" id="ETS75018.1"/>
    </source>
</evidence>
<keyword evidence="7" id="KW-1185">Reference proteome</keyword>
<keyword evidence="1" id="KW-0677">Repeat</keyword>
<dbReference type="InterPro" id="IPR056884">
    <property type="entry name" value="NPHP3-like_N"/>
</dbReference>
<dbReference type="SUPFAM" id="SSF48403">
    <property type="entry name" value="Ankyrin repeat"/>
    <property type="match status" value="1"/>
</dbReference>
<accession>W3WMB9</accession>
<dbReference type="Gene3D" id="3.40.50.300">
    <property type="entry name" value="P-loop containing nucleotide triphosphate hydrolases"/>
    <property type="match status" value="1"/>
</dbReference>
<dbReference type="OrthoDB" id="194358at2759"/>
<feature type="repeat" description="ANK" evidence="3">
    <location>
        <begin position="904"/>
        <end position="936"/>
    </location>
</feature>
<dbReference type="STRING" id="1229662.W3WMB9"/>
<dbReference type="GO" id="GO:0005634">
    <property type="term" value="C:nucleus"/>
    <property type="evidence" value="ECO:0007669"/>
    <property type="project" value="TreeGrafter"/>
</dbReference>
<dbReference type="InterPro" id="IPR036770">
    <property type="entry name" value="Ankyrin_rpt-contain_sf"/>
</dbReference>
<dbReference type="EMBL" id="KI912119">
    <property type="protein sequence ID" value="ETS75018.1"/>
    <property type="molecule type" value="Genomic_DNA"/>
</dbReference>
<dbReference type="RefSeq" id="XP_007840274.1">
    <property type="nucleotide sequence ID" value="XM_007842083.1"/>
</dbReference>
<evidence type="ECO:0000256" key="4">
    <source>
        <dbReference type="SAM" id="MobiDB-lite"/>
    </source>
</evidence>
<protein>
    <recommendedName>
        <fullName evidence="5">NACHT domain-containing protein</fullName>
    </recommendedName>
</protein>
<dbReference type="InterPro" id="IPR007111">
    <property type="entry name" value="NACHT_NTPase"/>
</dbReference>
<dbReference type="InterPro" id="IPR027417">
    <property type="entry name" value="P-loop_NTPase"/>
</dbReference>
<feature type="repeat" description="ANK" evidence="3">
    <location>
        <begin position="838"/>
        <end position="870"/>
    </location>
</feature>
<dbReference type="InterPro" id="IPR002110">
    <property type="entry name" value="Ankyrin_rpt"/>
</dbReference>